<dbReference type="SUPFAM" id="SSF46785">
    <property type="entry name" value="Winged helix' DNA-binding domain"/>
    <property type="match status" value="1"/>
</dbReference>
<feature type="domain" description="HTH gntR-type" evidence="6">
    <location>
        <begin position="12"/>
        <end position="80"/>
    </location>
</feature>
<proteinExistence type="inferred from homology"/>
<organism evidence="7 8">
    <name type="scientific">Gordonibacter faecis</name>
    <dbReference type="NCBI Taxonomy" id="3047475"/>
    <lineage>
        <taxon>Bacteria</taxon>
        <taxon>Bacillati</taxon>
        <taxon>Actinomycetota</taxon>
        <taxon>Coriobacteriia</taxon>
        <taxon>Eggerthellales</taxon>
        <taxon>Eggerthellaceae</taxon>
        <taxon>Gordonibacter</taxon>
    </lineage>
</organism>
<dbReference type="SUPFAM" id="SSF53383">
    <property type="entry name" value="PLP-dependent transferases"/>
    <property type="match status" value="1"/>
</dbReference>
<dbReference type="PANTHER" id="PTHR46577:SF1">
    <property type="entry name" value="HTH-TYPE TRANSCRIPTIONAL REGULATORY PROTEIN GABR"/>
    <property type="match status" value="1"/>
</dbReference>
<comment type="similarity">
    <text evidence="1">In the C-terminal section; belongs to the class-I pyridoxal-phosphate-dependent aminotransferase family.</text>
</comment>
<dbReference type="PANTHER" id="PTHR46577">
    <property type="entry name" value="HTH-TYPE TRANSCRIPTIONAL REGULATORY PROTEIN GABR"/>
    <property type="match status" value="1"/>
</dbReference>
<evidence type="ECO:0000259" key="6">
    <source>
        <dbReference type="PROSITE" id="PS50949"/>
    </source>
</evidence>
<evidence type="ECO:0000256" key="1">
    <source>
        <dbReference type="ARBA" id="ARBA00005384"/>
    </source>
</evidence>
<name>A0ABT7DRH1_9ACTN</name>
<dbReference type="Pfam" id="PF00392">
    <property type="entry name" value="GntR"/>
    <property type="match status" value="1"/>
</dbReference>
<dbReference type="InterPro" id="IPR000524">
    <property type="entry name" value="Tscrpt_reg_HTH_GntR"/>
</dbReference>
<dbReference type="CDD" id="cd07377">
    <property type="entry name" value="WHTH_GntR"/>
    <property type="match status" value="1"/>
</dbReference>
<keyword evidence="5" id="KW-0804">Transcription</keyword>
<keyword evidence="7" id="KW-0032">Aminotransferase</keyword>
<keyword evidence="2" id="KW-0663">Pyridoxal phosphate</keyword>
<evidence type="ECO:0000256" key="5">
    <source>
        <dbReference type="ARBA" id="ARBA00023163"/>
    </source>
</evidence>
<keyword evidence="3" id="KW-0805">Transcription regulation</keyword>
<dbReference type="SMART" id="SM00345">
    <property type="entry name" value="HTH_GNTR"/>
    <property type="match status" value="1"/>
</dbReference>
<keyword evidence="4" id="KW-0238">DNA-binding</keyword>
<comment type="caution">
    <text evidence="7">The sequence shown here is derived from an EMBL/GenBank/DDBJ whole genome shotgun (WGS) entry which is preliminary data.</text>
</comment>
<dbReference type="EMBL" id="JASJEU010000020">
    <property type="protein sequence ID" value="MDJ1651183.1"/>
    <property type="molecule type" value="Genomic_DNA"/>
</dbReference>
<dbReference type="GO" id="GO:0008483">
    <property type="term" value="F:transaminase activity"/>
    <property type="evidence" value="ECO:0007669"/>
    <property type="project" value="UniProtKB-KW"/>
</dbReference>
<keyword evidence="8" id="KW-1185">Reference proteome</keyword>
<evidence type="ECO:0000256" key="4">
    <source>
        <dbReference type="ARBA" id="ARBA00023125"/>
    </source>
</evidence>
<sequence length="498" mass="54413">MLTYTFDEREGESLYGHLYRCIRRDIEAGTLPADMKLPSKRAFAKHLGVSLITVEGAYQQLVAEGYVRAEPRRGFFVNDLPLACAQMNGGKRPRGETEAAVARFGAHEVSVPAAASAPSSLVADLATGSVATELFPYALWAKTLRDVLAHEPERTLLGETSAFGSLCLREALATHLRTFRGLEADPAQIIVGSGAQTLYNFIVQLVGRRSHFAVEDPGYPRLTSIYRANDVLLSHVPLDAAGIDVAALRASGANVAHLMPSHQYPTGLVTPVSRRYELLGWAAEEEGRYLIEDDYDCEFRLAGRPIPAMKSIDATDRVIYVNTFARSLGPSFRIGYAVLPAHLAERFQRDLGFYSCTVSTIEQLAVARFIENGDFERHINRMRVHYRTVKNALIEALTASPAGQHFAIEGADAGLHFLLRITTSATESYLTTAAREEGVVLAPLSAFCQQPAAVGTLEERSHQNAFVINYAALNLESIPQVTQSLTRAIEKTTTAASS</sequence>
<evidence type="ECO:0000313" key="8">
    <source>
        <dbReference type="Proteomes" id="UP001232750"/>
    </source>
</evidence>
<evidence type="ECO:0000256" key="2">
    <source>
        <dbReference type="ARBA" id="ARBA00022898"/>
    </source>
</evidence>
<dbReference type="RefSeq" id="WP_283832530.1">
    <property type="nucleotide sequence ID" value="NZ_JASJEU010000020.1"/>
</dbReference>
<evidence type="ECO:0000313" key="7">
    <source>
        <dbReference type="EMBL" id="MDJ1651183.1"/>
    </source>
</evidence>
<keyword evidence="7" id="KW-0808">Transferase</keyword>
<dbReference type="InterPro" id="IPR015424">
    <property type="entry name" value="PyrdxlP-dep_Trfase"/>
</dbReference>
<evidence type="ECO:0000256" key="3">
    <source>
        <dbReference type="ARBA" id="ARBA00023015"/>
    </source>
</evidence>
<dbReference type="Gene3D" id="3.40.640.10">
    <property type="entry name" value="Type I PLP-dependent aspartate aminotransferase-like (Major domain)"/>
    <property type="match status" value="1"/>
</dbReference>
<dbReference type="InterPro" id="IPR036390">
    <property type="entry name" value="WH_DNA-bd_sf"/>
</dbReference>
<dbReference type="InterPro" id="IPR036388">
    <property type="entry name" value="WH-like_DNA-bd_sf"/>
</dbReference>
<protein>
    <submittedName>
        <fullName evidence="7">PLP-dependent aminotransferase family protein</fullName>
    </submittedName>
</protein>
<dbReference type="InterPro" id="IPR015421">
    <property type="entry name" value="PyrdxlP-dep_Trfase_major"/>
</dbReference>
<dbReference type="CDD" id="cd00609">
    <property type="entry name" value="AAT_like"/>
    <property type="match status" value="1"/>
</dbReference>
<dbReference type="PROSITE" id="PS50949">
    <property type="entry name" value="HTH_GNTR"/>
    <property type="match status" value="1"/>
</dbReference>
<dbReference type="Proteomes" id="UP001232750">
    <property type="component" value="Unassembled WGS sequence"/>
</dbReference>
<dbReference type="InterPro" id="IPR051446">
    <property type="entry name" value="HTH_trans_reg/aminotransferase"/>
</dbReference>
<accession>A0ABT7DRH1</accession>
<reference evidence="7 8" key="1">
    <citation type="submission" date="2023-05" db="EMBL/GenBank/DDBJ databases">
        <title>Gordonibacter KGMB12511T sp. nov., isolated from faeces of healthy Korean.</title>
        <authorList>
            <person name="Kim H.S."/>
            <person name="Kim J.-S."/>
            <person name="Suh M.K."/>
            <person name="Eom M.K."/>
            <person name="Do H.E."/>
            <person name="Lee J.-S."/>
        </authorList>
    </citation>
    <scope>NUCLEOTIDE SEQUENCE [LARGE SCALE GENOMIC DNA]</scope>
    <source>
        <strain evidence="7 8">KGMB12511</strain>
    </source>
</reference>
<gene>
    <name evidence="7" type="ORF">QNJ86_10260</name>
</gene>
<dbReference type="Gene3D" id="1.10.10.10">
    <property type="entry name" value="Winged helix-like DNA-binding domain superfamily/Winged helix DNA-binding domain"/>
    <property type="match status" value="1"/>
</dbReference>